<organism evidence="1">
    <name type="scientific">marine sediment metagenome</name>
    <dbReference type="NCBI Taxonomy" id="412755"/>
    <lineage>
        <taxon>unclassified sequences</taxon>
        <taxon>metagenomes</taxon>
        <taxon>ecological metagenomes</taxon>
    </lineage>
</organism>
<feature type="non-terminal residue" evidence="1">
    <location>
        <position position="1"/>
    </location>
</feature>
<reference evidence="1" key="1">
    <citation type="journal article" date="2014" name="Front. Microbiol.">
        <title>High frequency of phylogenetically diverse reductive dehalogenase-homologous genes in deep subseafloor sedimentary metagenomes.</title>
        <authorList>
            <person name="Kawai M."/>
            <person name="Futagami T."/>
            <person name="Toyoda A."/>
            <person name="Takaki Y."/>
            <person name="Nishi S."/>
            <person name="Hori S."/>
            <person name="Arai W."/>
            <person name="Tsubouchi T."/>
            <person name="Morono Y."/>
            <person name="Uchiyama I."/>
            <person name="Ito T."/>
            <person name="Fujiyama A."/>
            <person name="Inagaki F."/>
            <person name="Takami H."/>
        </authorList>
    </citation>
    <scope>NUCLEOTIDE SEQUENCE</scope>
    <source>
        <strain evidence="1">Expedition CK06-06</strain>
    </source>
</reference>
<protein>
    <submittedName>
        <fullName evidence="1">Uncharacterized protein</fullName>
    </submittedName>
</protein>
<evidence type="ECO:0000313" key="1">
    <source>
        <dbReference type="EMBL" id="GAH75289.1"/>
    </source>
</evidence>
<name>X1JA91_9ZZZZ</name>
<comment type="caution">
    <text evidence="1">The sequence shown here is derived from an EMBL/GenBank/DDBJ whole genome shotgun (WGS) entry which is preliminary data.</text>
</comment>
<dbReference type="AlphaFoldDB" id="X1JA91"/>
<gene>
    <name evidence="1" type="ORF">S03H2_42188</name>
</gene>
<accession>X1JA91</accession>
<proteinExistence type="predicted"/>
<dbReference type="EMBL" id="BARU01026247">
    <property type="protein sequence ID" value="GAH75289.1"/>
    <property type="molecule type" value="Genomic_DNA"/>
</dbReference>
<sequence>VIFRKISKRLFFGYTLKDNVFTAEPEKALLDVLYLKSKGLGDLNLKELDLKGLSRKKFLQWSKKFPKVVQQMVKDLAKKFGT</sequence>